<accession>A0AAV4T2E1</accession>
<reference evidence="1 2" key="1">
    <citation type="submission" date="2021-06" db="EMBL/GenBank/DDBJ databases">
        <title>Caerostris darwini draft genome.</title>
        <authorList>
            <person name="Kono N."/>
            <person name="Arakawa K."/>
        </authorList>
    </citation>
    <scope>NUCLEOTIDE SEQUENCE [LARGE SCALE GENOMIC DNA]</scope>
</reference>
<evidence type="ECO:0000313" key="2">
    <source>
        <dbReference type="Proteomes" id="UP001054837"/>
    </source>
</evidence>
<keyword evidence="2" id="KW-1185">Reference proteome</keyword>
<organism evidence="1 2">
    <name type="scientific">Caerostris darwini</name>
    <dbReference type="NCBI Taxonomy" id="1538125"/>
    <lineage>
        <taxon>Eukaryota</taxon>
        <taxon>Metazoa</taxon>
        <taxon>Ecdysozoa</taxon>
        <taxon>Arthropoda</taxon>
        <taxon>Chelicerata</taxon>
        <taxon>Arachnida</taxon>
        <taxon>Araneae</taxon>
        <taxon>Araneomorphae</taxon>
        <taxon>Entelegynae</taxon>
        <taxon>Araneoidea</taxon>
        <taxon>Araneidae</taxon>
        <taxon>Caerostris</taxon>
    </lineage>
</organism>
<sequence>MLLNEIEISGRQCYQAKPPIAEDNVAKRNHRMRMTMLPDETTYCGWQCWQTKIRNRRFRVRCSSYVEIFCFTFLQPLLRQKCPLLDCNSPPETPITPVIVPSLPHKNFYGGFDSKGAPVSSPRDSTPAAVKIVWCQKRRGTGRNTANDPTGNIACFVLATECLSEDKETPRGIAGKEQTISARGCF</sequence>
<gene>
    <name evidence="1" type="ORF">CDAR_539071</name>
</gene>
<protein>
    <submittedName>
        <fullName evidence="1">Uncharacterized protein</fullName>
    </submittedName>
</protein>
<comment type="caution">
    <text evidence="1">The sequence shown here is derived from an EMBL/GenBank/DDBJ whole genome shotgun (WGS) entry which is preliminary data.</text>
</comment>
<dbReference type="Proteomes" id="UP001054837">
    <property type="component" value="Unassembled WGS sequence"/>
</dbReference>
<evidence type="ECO:0000313" key="1">
    <source>
        <dbReference type="EMBL" id="GIY39526.1"/>
    </source>
</evidence>
<dbReference type="AlphaFoldDB" id="A0AAV4T2E1"/>
<proteinExistence type="predicted"/>
<dbReference type="EMBL" id="BPLQ01008818">
    <property type="protein sequence ID" value="GIY39526.1"/>
    <property type="molecule type" value="Genomic_DNA"/>
</dbReference>
<name>A0AAV4T2E1_9ARAC</name>